<gene>
    <name evidence="2" type="ORF">HNY73_012300</name>
</gene>
<evidence type="ECO:0000313" key="3">
    <source>
        <dbReference type="Proteomes" id="UP000807504"/>
    </source>
</evidence>
<sequence length="410" mass="47545">MPVQNKSSWNFRKADWPKFTSKLEEFCDLIKPCSLNNMELILERDALCAEVQSNNTEDNRRKYVNSCQKVEEEISLCKRQKWGDFCATLDPRKTSQHWNIIKTLNNRVSQPPQDAQETNSINRRGKLACTNSESANILAEFYANNSKLAFSKTDKATRKTTRRLIKGSFKPPKNNIFSYIFTIEELDSALLKLDPKKAPGADLIFGSMIQHFGEKAKRKSISLTSTLCKLMERMIHSRIMNWLIRGRNLHFYQTAYRAHHSTVDQLFYLCQSIIDVLQKKPHEKTVAVFLDLSSAFDCVWRHKLVHIAHEVGIEGHALVWINDFLRNRHFSVRFNGELSKTHRTYAGVPQGSVLSPFLFLLYMNTIDAYIHKSTKIARYADDIAIWSTNHDLKTSQKFLNFQFERHCNMG</sequence>
<keyword evidence="2" id="KW-0695">RNA-directed DNA polymerase</keyword>
<dbReference type="PANTHER" id="PTHR36688:SF1">
    <property type="entry name" value="ENDONUCLEASE_EXONUCLEASE_PHOSPHATASE DOMAIN-CONTAINING PROTEIN"/>
    <property type="match status" value="1"/>
</dbReference>
<dbReference type="InterPro" id="IPR052560">
    <property type="entry name" value="RdDP_mobile_element"/>
</dbReference>
<evidence type="ECO:0000313" key="2">
    <source>
        <dbReference type="EMBL" id="KAF8781959.1"/>
    </source>
</evidence>
<dbReference type="Gene3D" id="3.30.70.270">
    <property type="match status" value="1"/>
</dbReference>
<protein>
    <submittedName>
        <fullName evidence="2">Putative RNA-directed DNA polymerase like protein</fullName>
    </submittedName>
</protein>
<dbReference type="InterPro" id="IPR043502">
    <property type="entry name" value="DNA/RNA_pol_sf"/>
</dbReference>
<reference evidence="2" key="2">
    <citation type="submission" date="2020-06" db="EMBL/GenBank/DDBJ databases">
        <authorList>
            <person name="Sheffer M."/>
        </authorList>
    </citation>
    <scope>NUCLEOTIDE SEQUENCE</scope>
</reference>
<dbReference type="PANTHER" id="PTHR36688">
    <property type="entry name" value="ENDO/EXONUCLEASE/PHOSPHATASE DOMAIN-CONTAINING PROTEIN"/>
    <property type="match status" value="1"/>
</dbReference>
<accession>A0A8T0EYX2</accession>
<feature type="domain" description="Reverse transcriptase" evidence="1">
    <location>
        <begin position="175"/>
        <end position="410"/>
    </location>
</feature>
<dbReference type="SUPFAM" id="SSF56672">
    <property type="entry name" value="DNA/RNA polymerases"/>
    <property type="match status" value="1"/>
</dbReference>
<name>A0A8T0EYX2_ARGBR</name>
<dbReference type="AlphaFoldDB" id="A0A8T0EYX2"/>
<dbReference type="Proteomes" id="UP000807504">
    <property type="component" value="Unassembled WGS sequence"/>
</dbReference>
<keyword evidence="2" id="KW-0808">Transferase</keyword>
<dbReference type="InterPro" id="IPR043128">
    <property type="entry name" value="Rev_trsase/Diguanyl_cyclase"/>
</dbReference>
<comment type="caution">
    <text evidence="2">The sequence shown here is derived from an EMBL/GenBank/DDBJ whole genome shotgun (WGS) entry which is preliminary data.</text>
</comment>
<dbReference type="EMBL" id="JABXBU010001863">
    <property type="protein sequence ID" value="KAF8781959.1"/>
    <property type="molecule type" value="Genomic_DNA"/>
</dbReference>
<organism evidence="2 3">
    <name type="scientific">Argiope bruennichi</name>
    <name type="common">Wasp spider</name>
    <name type="synonym">Aranea bruennichi</name>
    <dbReference type="NCBI Taxonomy" id="94029"/>
    <lineage>
        <taxon>Eukaryota</taxon>
        <taxon>Metazoa</taxon>
        <taxon>Ecdysozoa</taxon>
        <taxon>Arthropoda</taxon>
        <taxon>Chelicerata</taxon>
        <taxon>Arachnida</taxon>
        <taxon>Araneae</taxon>
        <taxon>Araneomorphae</taxon>
        <taxon>Entelegynae</taxon>
        <taxon>Araneoidea</taxon>
        <taxon>Araneidae</taxon>
        <taxon>Argiope</taxon>
    </lineage>
</organism>
<dbReference type="GO" id="GO:0003964">
    <property type="term" value="F:RNA-directed DNA polymerase activity"/>
    <property type="evidence" value="ECO:0007669"/>
    <property type="project" value="UniProtKB-KW"/>
</dbReference>
<proteinExistence type="predicted"/>
<dbReference type="InterPro" id="IPR000477">
    <property type="entry name" value="RT_dom"/>
</dbReference>
<keyword evidence="2" id="KW-0548">Nucleotidyltransferase</keyword>
<reference evidence="2" key="1">
    <citation type="journal article" date="2020" name="bioRxiv">
        <title>Chromosome-level reference genome of the European wasp spider Argiope bruennichi: a resource for studies on range expansion and evolutionary adaptation.</title>
        <authorList>
            <person name="Sheffer M.M."/>
            <person name="Hoppe A."/>
            <person name="Krehenwinkel H."/>
            <person name="Uhl G."/>
            <person name="Kuss A.W."/>
            <person name="Jensen L."/>
            <person name="Jensen C."/>
            <person name="Gillespie R.G."/>
            <person name="Hoff K.J."/>
            <person name="Prost S."/>
        </authorList>
    </citation>
    <scope>NUCLEOTIDE SEQUENCE</scope>
</reference>
<dbReference type="CDD" id="cd01650">
    <property type="entry name" value="RT_nLTR_like"/>
    <property type="match status" value="1"/>
</dbReference>
<evidence type="ECO:0000259" key="1">
    <source>
        <dbReference type="PROSITE" id="PS50878"/>
    </source>
</evidence>
<keyword evidence="3" id="KW-1185">Reference proteome</keyword>
<dbReference type="PROSITE" id="PS50878">
    <property type="entry name" value="RT_POL"/>
    <property type="match status" value="1"/>
</dbReference>
<dbReference type="Pfam" id="PF00078">
    <property type="entry name" value="RVT_1"/>
    <property type="match status" value="1"/>
</dbReference>